<dbReference type="OrthoDB" id="3577584at2"/>
<evidence type="ECO:0000313" key="3">
    <source>
        <dbReference type="EMBL" id="GEB44391.1"/>
    </source>
</evidence>
<feature type="region of interest" description="Disordered" evidence="1">
    <location>
        <begin position="114"/>
        <end position="135"/>
    </location>
</feature>
<dbReference type="EMBL" id="BJML01000001">
    <property type="protein sequence ID" value="GEB44391.1"/>
    <property type="molecule type" value="Genomic_DNA"/>
</dbReference>
<keyword evidence="2" id="KW-0472">Membrane</keyword>
<evidence type="ECO:0000313" key="4">
    <source>
        <dbReference type="Proteomes" id="UP000319525"/>
    </source>
</evidence>
<comment type="caution">
    <text evidence="3">The sequence shown here is derived from an EMBL/GenBank/DDBJ whole genome shotgun (WGS) entry which is preliminary data.</text>
</comment>
<sequence>MSIASYILGIAVASGTLLAVIDMLRRGRLRERHAVWWLVGATLGLVVGIFPALLEGAAHLLGIDVPTNLVFFVSIAVLFLVSIQHSTELTRAEERNRRLAETVAIMDMRLTTLERRDPPGSAQPGSHVSPLGPEA</sequence>
<evidence type="ECO:0008006" key="5">
    <source>
        <dbReference type="Google" id="ProtNLM"/>
    </source>
</evidence>
<dbReference type="Pfam" id="PF10066">
    <property type="entry name" value="DUF2304"/>
    <property type="match status" value="1"/>
</dbReference>
<dbReference type="RefSeq" id="WP_141375363.1">
    <property type="nucleotide sequence ID" value="NZ_BJML01000001.1"/>
</dbReference>
<feature type="transmembrane region" description="Helical" evidence="2">
    <location>
        <begin position="36"/>
        <end position="54"/>
    </location>
</feature>
<keyword evidence="2" id="KW-0812">Transmembrane</keyword>
<organism evidence="3 4">
    <name type="scientific">Microbacterium testaceum</name>
    <name type="common">Aureobacterium testaceum</name>
    <name type="synonym">Brevibacterium testaceum</name>
    <dbReference type="NCBI Taxonomy" id="2033"/>
    <lineage>
        <taxon>Bacteria</taxon>
        <taxon>Bacillati</taxon>
        <taxon>Actinomycetota</taxon>
        <taxon>Actinomycetes</taxon>
        <taxon>Micrococcales</taxon>
        <taxon>Microbacteriaceae</taxon>
        <taxon>Microbacterium</taxon>
    </lineage>
</organism>
<feature type="transmembrane region" description="Helical" evidence="2">
    <location>
        <begin position="60"/>
        <end position="81"/>
    </location>
</feature>
<dbReference type="GeneID" id="57143048"/>
<evidence type="ECO:0000256" key="1">
    <source>
        <dbReference type="SAM" id="MobiDB-lite"/>
    </source>
</evidence>
<gene>
    <name evidence="3" type="ORF">MTE01_03360</name>
</gene>
<proteinExistence type="predicted"/>
<dbReference type="Proteomes" id="UP000319525">
    <property type="component" value="Unassembled WGS sequence"/>
</dbReference>
<reference evidence="3 4" key="1">
    <citation type="submission" date="2019-06" db="EMBL/GenBank/DDBJ databases">
        <title>Whole genome shotgun sequence of Microbacterium testaceum NBRC 12675.</title>
        <authorList>
            <person name="Hosoyama A."/>
            <person name="Uohara A."/>
            <person name="Ohji S."/>
            <person name="Ichikawa N."/>
        </authorList>
    </citation>
    <scope>NUCLEOTIDE SEQUENCE [LARGE SCALE GENOMIC DNA]</scope>
    <source>
        <strain evidence="3 4">NBRC 12675</strain>
    </source>
</reference>
<protein>
    <recommendedName>
        <fullName evidence="5">DUF2304 domain-containing protein</fullName>
    </recommendedName>
</protein>
<dbReference type="InterPro" id="IPR019277">
    <property type="entry name" value="DUF2304"/>
</dbReference>
<feature type="transmembrane region" description="Helical" evidence="2">
    <location>
        <begin position="6"/>
        <end position="24"/>
    </location>
</feature>
<accession>A0A4Y3QGQ3</accession>
<evidence type="ECO:0000256" key="2">
    <source>
        <dbReference type="SAM" id="Phobius"/>
    </source>
</evidence>
<name>A0A4Y3QGQ3_MICTE</name>
<dbReference type="AlphaFoldDB" id="A0A4Y3QGQ3"/>
<keyword evidence="2" id="KW-1133">Transmembrane helix</keyword>